<dbReference type="RefSeq" id="WP_170011340.1">
    <property type="nucleotide sequence ID" value="NZ_JABCRE010000002.1"/>
</dbReference>
<feature type="region of interest" description="Disordered" evidence="1">
    <location>
        <begin position="85"/>
        <end position="116"/>
    </location>
</feature>
<evidence type="ECO:0000313" key="3">
    <source>
        <dbReference type="EMBL" id="NMW31672.1"/>
    </source>
</evidence>
<gene>
    <name evidence="3" type="ORF">HKD42_06330</name>
</gene>
<evidence type="ECO:0000256" key="2">
    <source>
        <dbReference type="SAM" id="Phobius"/>
    </source>
</evidence>
<dbReference type="AlphaFoldDB" id="A0A848QGE7"/>
<protein>
    <submittedName>
        <fullName evidence="3">DUF1049 domain-containing protein</fullName>
    </submittedName>
</protein>
<evidence type="ECO:0000313" key="4">
    <source>
        <dbReference type="Proteomes" id="UP000561181"/>
    </source>
</evidence>
<keyword evidence="2" id="KW-1133">Transmembrane helix</keyword>
<accession>A0A848QGE7</accession>
<keyword evidence="2" id="KW-0472">Membrane</keyword>
<dbReference type="EMBL" id="JABCRE010000002">
    <property type="protein sequence ID" value="NMW31672.1"/>
    <property type="molecule type" value="Genomic_DNA"/>
</dbReference>
<evidence type="ECO:0000256" key="1">
    <source>
        <dbReference type="SAM" id="MobiDB-lite"/>
    </source>
</evidence>
<organism evidence="3 4">
    <name type="scientific">Pontixanthobacter rizhaonensis</name>
    <dbReference type="NCBI Taxonomy" id="2730337"/>
    <lineage>
        <taxon>Bacteria</taxon>
        <taxon>Pseudomonadati</taxon>
        <taxon>Pseudomonadota</taxon>
        <taxon>Alphaproteobacteria</taxon>
        <taxon>Sphingomonadales</taxon>
        <taxon>Erythrobacteraceae</taxon>
        <taxon>Pontixanthobacter</taxon>
    </lineage>
</organism>
<proteinExistence type="predicted"/>
<reference evidence="3 4" key="1">
    <citation type="submission" date="2020-04" db="EMBL/GenBank/DDBJ databases">
        <authorList>
            <person name="Liu A."/>
        </authorList>
    </citation>
    <scope>NUCLEOTIDE SEQUENCE [LARGE SCALE GENOMIC DNA]</scope>
    <source>
        <strain evidence="3 4">RZ02</strain>
    </source>
</reference>
<dbReference type="Proteomes" id="UP000561181">
    <property type="component" value="Unassembled WGS sequence"/>
</dbReference>
<feature type="transmembrane region" description="Helical" evidence="2">
    <location>
        <begin position="41"/>
        <end position="60"/>
    </location>
</feature>
<keyword evidence="4" id="KW-1185">Reference proteome</keyword>
<comment type="caution">
    <text evidence="3">The sequence shown here is derived from an EMBL/GenBank/DDBJ whole genome shotgun (WGS) entry which is preliminary data.</text>
</comment>
<name>A0A848QGE7_9SPHN</name>
<sequence>MQVIRTIFWVLLFVCLLAFSFFNWTPVEVTIWDNLIVETKVPALVIIAFLFGMVPTWLLHRGTKWRLNRRIKTLENAAKAAAITPSASAAGVVSSKPVPTPAGDLSSVKQSEPKTL</sequence>
<feature type="transmembrane region" description="Helical" evidence="2">
    <location>
        <begin position="7"/>
        <end position="25"/>
    </location>
</feature>
<keyword evidence="2" id="KW-0812">Transmembrane</keyword>